<dbReference type="EC" id="2.4.1.-" evidence="8"/>
<dbReference type="STRING" id="6239.T13H10.2.1"/>
<comment type="similarity">
    <text evidence="2 8">Belongs to the glycosyltransferase 92 family.</text>
</comment>
<dbReference type="GeneID" id="259589"/>
<reference evidence="9 10" key="1">
    <citation type="journal article" date="1998" name="Science">
        <title>Genome sequence of the nematode C. elegans: a platform for investigating biology.</title>
        <authorList>
            <consortium name="The C. elegans sequencing consortium"/>
            <person name="Sulson J.E."/>
            <person name="Waterston R."/>
        </authorList>
    </citation>
    <scope>NUCLEOTIDE SEQUENCE [LARGE SCALE GENOMIC DNA]</scope>
    <source>
        <strain evidence="9 10">Bristol N2</strain>
    </source>
</reference>
<keyword evidence="5 8" id="KW-0812">Transmembrane</keyword>
<feature type="transmembrane region" description="Helical" evidence="8">
    <location>
        <begin position="41"/>
        <end position="59"/>
    </location>
</feature>
<keyword evidence="4 8" id="KW-0808">Transferase</keyword>
<dbReference type="InParanoid" id="Q7YWT8"/>
<keyword evidence="6 8" id="KW-1133">Transmembrane helix</keyword>
<dbReference type="UCSC" id="T13H10.2">
    <property type="organism name" value="c. elegans"/>
</dbReference>
<protein>
    <recommendedName>
        <fullName evidence="8">Glycosyltransferase family 92 protein</fullName>
        <ecNumber evidence="8">2.4.1.-</ecNumber>
    </recommendedName>
</protein>
<proteinExistence type="inferred from homology"/>
<dbReference type="HOGENOM" id="CLU_046909_0_0_1"/>
<dbReference type="OrthoDB" id="5873071at2759"/>
<dbReference type="GO" id="GO:0016757">
    <property type="term" value="F:glycosyltransferase activity"/>
    <property type="evidence" value="ECO:0007669"/>
    <property type="project" value="UniProtKB-UniRule"/>
</dbReference>
<accession>Q7YWT8</accession>
<dbReference type="Pfam" id="PF01697">
    <property type="entry name" value="Glyco_transf_92"/>
    <property type="match status" value="1"/>
</dbReference>
<dbReference type="PANTHER" id="PTHR21645:SF7">
    <property type="entry name" value="GLYCOSYLTRANSFERASE FAMILY 92 PROTEIN"/>
    <property type="match status" value="1"/>
</dbReference>
<dbReference type="PANTHER" id="PTHR21645">
    <property type="entry name" value="GLYCOSYLTRANSFERASE FAMILY 92 PROTEIN"/>
    <property type="match status" value="1"/>
</dbReference>
<dbReference type="InterPro" id="IPR052012">
    <property type="entry name" value="GTase_92"/>
</dbReference>
<evidence type="ECO:0000256" key="6">
    <source>
        <dbReference type="ARBA" id="ARBA00022989"/>
    </source>
</evidence>
<dbReference type="FunCoup" id="Q7YWT8">
    <property type="interactions" value="351"/>
</dbReference>
<evidence type="ECO:0000256" key="8">
    <source>
        <dbReference type="RuleBase" id="RU366017"/>
    </source>
</evidence>
<evidence type="ECO:0000256" key="4">
    <source>
        <dbReference type="ARBA" id="ARBA00022679"/>
    </source>
</evidence>
<dbReference type="AGR" id="WB:WBGene00011762"/>
<dbReference type="WormBase" id="T13H10.2">
    <property type="protein sequence ID" value="CE35012"/>
    <property type="gene ID" value="WBGene00011762"/>
</dbReference>
<dbReference type="PaxDb" id="6239-T13H10.2"/>
<evidence type="ECO:0000256" key="5">
    <source>
        <dbReference type="ARBA" id="ARBA00022692"/>
    </source>
</evidence>
<dbReference type="PhylomeDB" id="Q7YWT8"/>
<dbReference type="InterPro" id="IPR008166">
    <property type="entry name" value="Glyco_transf_92"/>
</dbReference>
<evidence type="ECO:0000313" key="10">
    <source>
        <dbReference type="Proteomes" id="UP000001940"/>
    </source>
</evidence>
<dbReference type="Proteomes" id="UP000001940">
    <property type="component" value="Chromosome IV"/>
</dbReference>
<sequence length="468" mass="54505">MFSATSSSSSMPPSQSPFEKLPRHQNIRYHEKCFSIPLHTLNYFLCVIIFYFFVFTIFYHERYGGKPENVQVTSAIYDSNSNELSLIFLFDSSIRRREIFLGFGPNDSKTSRNETQIELKPPPGFVDNSQISIWSSIEKEKPQSLTVNAEHPKSLLLRDHTGHPYLELPLQEPYSDFRDIVSCFSPIYGDFEMVLTALTSSISMGSFVSIPYEELTGELYKFLRVFEKTGHVRLTAFPMIRHQPRFDSENENYHLKMIKLKTDLTHLHCWLMHKNRAKFMIFQNSAEIVLPISSTLENPNYASEFTRIFETPRVEGYDILEYNVKISTDKRLGDFSDFSIRQTIEAAKAEELTGNSKTLIMRMHSPTPQNLLKRGKMYPFFKNFPSPPQVIPKKTLDKLDTITEIIEESDAFWTLIKECSENSKSWKCSSRKCVRPSVRHRSLHGWYSYDIHFSKFLNVESFFCSDFQ</sequence>
<evidence type="ECO:0000256" key="3">
    <source>
        <dbReference type="ARBA" id="ARBA00022676"/>
    </source>
</evidence>
<dbReference type="CTD" id="259589"/>
<evidence type="ECO:0000313" key="9">
    <source>
        <dbReference type="EMBL" id="CAE17943.1"/>
    </source>
</evidence>
<evidence type="ECO:0000313" key="11">
    <source>
        <dbReference type="WormBase" id="T13H10.2"/>
    </source>
</evidence>
<organism evidence="9 10">
    <name type="scientific">Caenorhabditis elegans</name>
    <dbReference type="NCBI Taxonomy" id="6239"/>
    <lineage>
        <taxon>Eukaryota</taxon>
        <taxon>Metazoa</taxon>
        <taxon>Ecdysozoa</taxon>
        <taxon>Nematoda</taxon>
        <taxon>Chromadorea</taxon>
        <taxon>Rhabditida</taxon>
        <taxon>Rhabditina</taxon>
        <taxon>Rhabditomorpha</taxon>
        <taxon>Rhabditoidea</taxon>
        <taxon>Rhabditidae</taxon>
        <taxon>Peloderinae</taxon>
        <taxon>Caenorhabditis</taxon>
    </lineage>
</organism>
<dbReference type="GO" id="GO:0016020">
    <property type="term" value="C:membrane"/>
    <property type="evidence" value="ECO:0007669"/>
    <property type="project" value="UniProtKB-SubCell"/>
</dbReference>
<evidence type="ECO:0000256" key="2">
    <source>
        <dbReference type="ARBA" id="ARBA00007647"/>
    </source>
</evidence>
<dbReference type="Bgee" id="WBGene00011762">
    <property type="expression patterns" value="Expressed in embryo and 3 other cell types or tissues"/>
</dbReference>
<name>Q7YWT8_CAEEL</name>
<dbReference type="KEGG" id="cel:CELE_T13H10.2"/>
<keyword evidence="7 8" id="KW-0472">Membrane</keyword>
<gene>
    <name evidence="9" type="ORF">CELE_T13H10.2</name>
    <name evidence="9 11" type="ORF">T13H10.2</name>
</gene>
<dbReference type="eggNOG" id="ENOG502RT5S">
    <property type="taxonomic scope" value="Eukaryota"/>
</dbReference>
<dbReference type="EMBL" id="BX284604">
    <property type="protein sequence ID" value="CAE17943.1"/>
    <property type="molecule type" value="Genomic_DNA"/>
</dbReference>
<keyword evidence="10" id="KW-1185">Reference proteome</keyword>
<dbReference type="RefSeq" id="NP_001023388.1">
    <property type="nucleotide sequence ID" value="NM_001028217.1"/>
</dbReference>
<keyword evidence="3 8" id="KW-0328">Glycosyltransferase</keyword>
<evidence type="ECO:0000256" key="7">
    <source>
        <dbReference type="ARBA" id="ARBA00023136"/>
    </source>
</evidence>
<evidence type="ECO:0000256" key="1">
    <source>
        <dbReference type="ARBA" id="ARBA00004167"/>
    </source>
</evidence>
<dbReference type="AlphaFoldDB" id="Q7YWT8"/>
<comment type="subcellular location">
    <subcellularLocation>
        <location evidence="1">Membrane</location>
        <topology evidence="1">Single-pass membrane protein</topology>
    </subcellularLocation>
</comment>
<dbReference type="OMA" id="TIFYHER"/>